<evidence type="ECO:0000256" key="1">
    <source>
        <dbReference type="ARBA" id="ARBA00004651"/>
    </source>
</evidence>
<dbReference type="InterPro" id="IPR004869">
    <property type="entry name" value="MMPL_dom"/>
</dbReference>
<evidence type="ECO:0000256" key="2">
    <source>
        <dbReference type="ARBA" id="ARBA00022475"/>
    </source>
</evidence>
<evidence type="ECO:0000256" key="4">
    <source>
        <dbReference type="ARBA" id="ARBA00022989"/>
    </source>
</evidence>
<feature type="transmembrane region" description="Helical" evidence="7">
    <location>
        <begin position="259"/>
        <end position="285"/>
    </location>
</feature>
<dbReference type="AlphaFoldDB" id="A0A9P1BIG0"/>
<dbReference type="InterPro" id="IPR000731">
    <property type="entry name" value="SSD"/>
</dbReference>
<keyword evidence="5 7" id="KW-0472">Membrane</keyword>
<keyword evidence="3 7" id="KW-0812">Transmembrane</keyword>
<evidence type="ECO:0000313" key="9">
    <source>
        <dbReference type="EMBL" id="CAI3972116.1"/>
    </source>
</evidence>
<evidence type="ECO:0000313" key="10">
    <source>
        <dbReference type="EMBL" id="CAL4759428.1"/>
    </source>
</evidence>
<evidence type="ECO:0000259" key="8">
    <source>
        <dbReference type="PROSITE" id="PS50156"/>
    </source>
</evidence>
<evidence type="ECO:0000256" key="7">
    <source>
        <dbReference type="SAM" id="Phobius"/>
    </source>
</evidence>
<keyword evidence="4 7" id="KW-1133">Transmembrane helix</keyword>
<feature type="transmembrane region" description="Helical" evidence="7">
    <location>
        <begin position="231"/>
        <end position="252"/>
    </location>
</feature>
<evidence type="ECO:0000256" key="6">
    <source>
        <dbReference type="SAM" id="MobiDB-lite"/>
    </source>
</evidence>
<feature type="transmembrane region" description="Helical" evidence="7">
    <location>
        <begin position="337"/>
        <end position="360"/>
    </location>
</feature>
<feature type="transmembrane region" description="Helical" evidence="7">
    <location>
        <begin position="618"/>
        <end position="637"/>
    </location>
</feature>
<organism evidence="9">
    <name type="scientific">Cladocopium goreaui</name>
    <dbReference type="NCBI Taxonomy" id="2562237"/>
    <lineage>
        <taxon>Eukaryota</taxon>
        <taxon>Sar</taxon>
        <taxon>Alveolata</taxon>
        <taxon>Dinophyceae</taxon>
        <taxon>Suessiales</taxon>
        <taxon>Symbiodiniaceae</taxon>
        <taxon>Cladocopium</taxon>
    </lineage>
</organism>
<feature type="transmembrane region" description="Helical" evidence="7">
    <location>
        <begin position="305"/>
        <end position="325"/>
    </location>
</feature>
<feature type="transmembrane region" description="Helical" evidence="7">
    <location>
        <begin position="744"/>
        <end position="771"/>
    </location>
</feature>
<dbReference type="EMBL" id="CAMXCT030000001">
    <property type="protein sequence ID" value="CAL4759428.1"/>
    <property type="molecule type" value="Genomic_DNA"/>
</dbReference>
<evidence type="ECO:0000256" key="3">
    <source>
        <dbReference type="ARBA" id="ARBA00022692"/>
    </source>
</evidence>
<accession>A0A9P1BIG0</accession>
<dbReference type="Pfam" id="PF03176">
    <property type="entry name" value="MMPL"/>
    <property type="match status" value="2"/>
</dbReference>
<sequence>MLQGTPQLQRLTIAMKRSFFVRHGWKIVLIAAIGLPVFFGGARRAMLSNRNDVKEWLPANFQETKDLQWFQEHFPGEEFILASWEGCTLDDPRIEQLIEAVDGEGASTAELFSRVVSGPRILEQLTTPPVELEREAAIDRLVGSVIGPDREHTCVVFTLSETGAADLKGSVEAIISAADQTCGISYDELHMGGPPVDNRHIDHEGERMLIRLGTFAGLIGLVLAWRCLRSFKLTLMVFVIALYGAAISLALMKFTGATVSAVVLTMPALVYVLGISGAIHIVNYYRDALEHSDTTTAPTLAVAHGWLPCTIAASTTAIGLGSLCISDISPIKTFGLYSALGVISSLLLVLFVLPAMLQLWPVVTPTANPSLSPSTGRLHRFRQWMFQGVINHYRIVTVSCLALLLVTGYGLTKMKTTVMLTKLFSEDHRIISDYRFLEENLGELIPMEVVLRVDKENCSLTFLERMQLVTEIREELEKLEDVGGTLATPTFSPELESLAPEPRRRRGGIGGAMQAVLGLNNRERIENNIRNKRLLEHREEFLNGDFLSETEDEELWRISARIGALNDVDYGLFVDTIHEQVEPVLAAQRANGIEGLDVTYTGVIPLVYKSQRTLLDNLFESFGSAFGLIAIVMMIVLRNPVAGLVAMIPNVFPAVVVFGGMCLLGMDIDIGSMMCASVALGVGVDDTIHFLTWFRRGLDATGDRCKAIMLAYERCATPMTQTTIISGLGLSVFALSTFMPTQRFGYLMVTLLTAALIGDLLLLPAMLAGTLGRLFDRKGKKQEAADTAAKAELLEGKGPTPAAQGATGKPRKDDSRETVLH</sequence>
<keyword evidence="2" id="KW-1003">Cell membrane</keyword>
<evidence type="ECO:0000313" key="11">
    <source>
        <dbReference type="Proteomes" id="UP001152797"/>
    </source>
</evidence>
<name>A0A9P1BIG0_9DINO</name>
<dbReference type="Gene3D" id="1.20.1640.10">
    <property type="entry name" value="Multidrug efflux transporter AcrB transmembrane domain"/>
    <property type="match status" value="2"/>
</dbReference>
<feature type="transmembrane region" description="Helical" evidence="7">
    <location>
        <begin position="208"/>
        <end position="225"/>
    </location>
</feature>
<dbReference type="EMBL" id="CAMXCT010000001">
    <property type="protein sequence ID" value="CAI3972116.1"/>
    <property type="molecule type" value="Genomic_DNA"/>
</dbReference>
<dbReference type="Proteomes" id="UP001152797">
    <property type="component" value="Unassembled WGS sequence"/>
</dbReference>
<comment type="caution">
    <text evidence="9">The sequence shown here is derived from an EMBL/GenBank/DDBJ whole genome shotgun (WGS) entry which is preliminary data.</text>
</comment>
<feature type="region of interest" description="Disordered" evidence="6">
    <location>
        <begin position="786"/>
        <end position="821"/>
    </location>
</feature>
<feature type="transmembrane region" description="Helical" evidence="7">
    <location>
        <begin position="719"/>
        <end position="738"/>
    </location>
</feature>
<dbReference type="GO" id="GO:0005886">
    <property type="term" value="C:plasma membrane"/>
    <property type="evidence" value="ECO:0007669"/>
    <property type="project" value="UniProtKB-SubCell"/>
</dbReference>
<feature type="transmembrane region" description="Helical" evidence="7">
    <location>
        <begin position="392"/>
        <end position="412"/>
    </location>
</feature>
<feature type="compositionally biased region" description="Basic and acidic residues" evidence="6">
    <location>
        <begin position="810"/>
        <end position="821"/>
    </location>
</feature>
<dbReference type="EMBL" id="CAMXCT020000001">
    <property type="protein sequence ID" value="CAL1125491.1"/>
    <property type="molecule type" value="Genomic_DNA"/>
</dbReference>
<reference evidence="9" key="1">
    <citation type="submission" date="2022-10" db="EMBL/GenBank/DDBJ databases">
        <authorList>
            <person name="Chen Y."/>
            <person name="Dougan E. K."/>
            <person name="Chan C."/>
            <person name="Rhodes N."/>
            <person name="Thang M."/>
        </authorList>
    </citation>
    <scope>NUCLEOTIDE SEQUENCE</scope>
</reference>
<dbReference type="SUPFAM" id="SSF82866">
    <property type="entry name" value="Multidrug efflux transporter AcrB transmembrane domain"/>
    <property type="match status" value="2"/>
</dbReference>
<keyword evidence="11" id="KW-1185">Reference proteome</keyword>
<reference evidence="10 11" key="2">
    <citation type="submission" date="2024-05" db="EMBL/GenBank/DDBJ databases">
        <authorList>
            <person name="Chen Y."/>
            <person name="Shah S."/>
            <person name="Dougan E. K."/>
            <person name="Thang M."/>
            <person name="Chan C."/>
        </authorList>
    </citation>
    <scope>NUCLEOTIDE SEQUENCE [LARGE SCALE GENOMIC DNA]</scope>
</reference>
<feature type="domain" description="SSD" evidence="8">
    <location>
        <begin position="233"/>
        <end position="359"/>
    </location>
</feature>
<dbReference type="PROSITE" id="PS50156">
    <property type="entry name" value="SSD"/>
    <property type="match status" value="1"/>
</dbReference>
<gene>
    <name evidence="9" type="ORF">C1SCF055_LOCUS706</name>
</gene>
<comment type="subcellular location">
    <subcellularLocation>
        <location evidence="1">Cell membrane</location>
        <topology evidence="1">Multi-pass membrane protein</topology>
    </subcellularLocation>
</comment>
<dbReference type="PANTHER" id="PTHR33406">
    <property type="entry name" value="MEMBRANE PROTEIN MJ1562-RELATED"/>
    <property type="match status" value="1"/>
</dbReference>
<dbReference type="InterPro" id="IPR050545">
    <property type="entry name" value="Mycobact_MmpL"/>
</dbReference>
<proteinExistence type="predicted"/>
<dbReference type="PANTHER" id="PTHR33406:SF12">
    <property type="entry name" value="BLR2997 PROTEIN"/>
    <property type="match status" value="1"/>
</dbReference>
<feature type="transmembrane region" description="Helical" evidence="7">
    <location>
        <begin position="24"/>
        <end position="42"/>
    </location>
</feature>
<evidence type="ECO:0000256" key="5">
    <source>
        <dbReference type="ARBA" id="ARBA00023136"/>
    </source>
</evidence>
<protein>
    <recommendedName>
        <fullName evidence="8">SSD domain-containing protein</fullName>
    </recommendedName>
</protein>
<feature type="transmembrane region" description="Helical" evidence="7">
    <location>
        <begin position="643"/>
        <end position="664"/>
    </location>
</feature>
<dbReference type="OrthoDB" id="10685740at2759"/>